<dbReference type="InterPro" id="IPR006342">
    <property type="entry name" value="FkbM_mtfrase"/>
</dbReference>
<protein>
    <submittedName>
        <fullName evidence="2">FkbM family methyltransferase</fullName>
    </submittedName>
</protein>
<proteinExistence type="predicted"/>
<accession>A0A6P1MK98</accession>
<dbReference type="AlphaFoldDB" id="A0A6P1MK98"/>
<dbReference type="EMBL" id="CP047591">
    <property type="protein sequence ID" value="QHI72056.1"/>
    <property type="molecule type" value="Genomic_DNA"/>
</dbReference>
<organism evidence="2 3">
    <name type="scientific">Aminipila terrae</name>
    <dbReference type="NCBI Taxonomy" id="2697030"/>
    <lineage>
        <taxon>Bacteria</taxon>
        <taxon>Bacillati</taxon>
        <taxon>Bacillota</taxon>
        <taxon>Clostridia</taxon>
        <taxon>Peptostreptococcales</taxon>
        <taxon>Anaerovoracaceae</taxon>
        <taxon>Aminipila</taxon>
    </lineage>
</organism>
<gene>
    <name evidence="2" type="ORF">Ami3637_06280</name>
</gene>
<evidence type="ECO:0000313" key="3">
    <source>
        <dbReference type="Proteomes" id="UP000463883"/>
    </source>
</evidence>
<dbReference type="KEGG" id="amic:Ami3637_06280"/>
<dbReference type="GO" id="GO:0008168">
    <property type="term" value="F:methyltransferase activity"/>
    <property type="evidence" value="ECO:0007669"/>
    <property type="project" value="UniProtKB-KW"/>
</dbReference>
<dbReference type="RefSeq" id="WP_162361826.1">
    <property type="nucleotide sequence ID" value="NZ_CP047591.1"/>
</dbReference>
<keyword evidence="3" id="KW-1185">Reference proteome</keyword>
<evidence type="ECO:0000259" key="1">
    <source>
        <dbReference type="Pfam" id="PF05050"/>
    </source>
</evidence>
<dbReference type="InterPro" id="IPR029063">
    <property type="entry name" value="SAM-dependent_MTases_sf"/>
</dbReference>
<dbReference type="SUPFAM" id="SSF53335">
    <property type="entry name" value="S-adenosyl-L-methionine-dependent methyltransferases"/>
    <property type="match status" value="1"/>
</dbReference>
<feature type="domain" description="Methyltransferase FkbM" evidence="1">
    <location>
        <begin position="33"/>
        <end position="99"/>
    </location>
</feature>
<dbReference type="GO" id="GO:0032259">
    <property type="term" value="P:methylation"/>
    <property type="evidence" value="ECO:0007669"/>
    <property type="project" value="UniProtKB-KW"/>
</dbReference>
<evidence type="ECO:0000313" key="2">
    <source>
        <dbReference type="EMBL" id="QHI72056.1"/>
    </source>
</evidence>
<dbReference type="Proteomes" id="UP000463883">
    <property type="component" value="Chromosome"/>
</dbReference>
<dbReference type="Gene3D" id="3.40.50.150">
    <property type="entry name" value="Vaccinia Virus protein VP39"/>
    <property type="match status" value="1"/>
</dbReference>
<keyword evidence="2" id="KW-0489">Methyltransferase</keyword>
<reference evidence="2 3" key="1">
    <citation type="submission" date="2020-01" db="EMBL/GenBank/DDBJ databases">
        <title>Genomic analysis of Aminipila sp. CBA3637.</title>
        <authorList>
            <person name="Kim Y.B."/>
            <person name="Roh S.W."/>
        </authorList>
    </citation>
    <scope>NUCLEOTIDE SEQUENCE [LARGE SCALE GENOMIC DNA]</scope>
    <source>
        <strain evidence="2 3">CBA3637</strain>
    </source>
</reference>
<sequence length="133" mass="15375">MNQYNNIEIFNNAVWNKNDILYFLEAGTMGSTINNLGNVKVQAVNLDSVLEEKEDISFIKMDVEGAELEALEGAKNTIQQFKPKLAICVYHKVEHHWEIPLYIKNLNPKYKIFMRHHNLMGIETVCYAVNSEE</sequence>
<dbReference type="NCBIfam" id="TIGR01444">
    <property type="entry name" value="fkbM_fam"/>
    <property type="match status" value="1"/>
</dbReference>
<keyword evidence="2" id="KW-0808">Transferase</keyword>
<dbReference type="Pfam" id="PF05050">
    <property type="entry name" value="Methyltransf_21"/>
    <property type="match status" value="1"/>
</dbReference>
<name>A0A6P1MK98_9FIRM</name>